<dbReference type="Gene3D" id="2.40.40.20">
    <property type="match status" value="1"/>
</dbReference>
<evidence type="ECO:0000259" key="7">
    <source>
        <dbReference type="Pfam" id="PF00384"/>
    </source>
</evidence>
<evidence type="ECO:0000313" key="10">
    <source>
        <dbReference type="Proteomes" id="UP000199337"/>
    </source>
</evidence>
<dbReference type="PROSITE" id="PS00490">
    <property type="entry name" value="MOLYBDOPTERIN_PROK_2"/>
    <property type="match status" value="1"/>
</dbReference>
<reference evidence="10" key="1">
    <citation type="submission" date="2016-10" db="EMBL/GenBank/DDBJ databases">
        <authorList>
            <person name="Varghese N."/>
            <person name="Submissions S."/>
        </authorList>
    </citation>
    <scope>NUCLEOTIDE SEQUENCE [LARGE SCALE GENOMIC DNA]</scope>
    <source>
        <strain evidence="10">DSM 17038</strain>
    </source>
</reference>
<keyword evidence="3" id="KW-0479">Metal-binding</keyword>
<dbReference type="Gene3D" id="3.40.50.740">
    <property type="match status" value="1"/>
</dbReference>
<keyword evidence="10" id="KW-1185">Reference proteome</keyword>
<evidence type="ECO:0000259" key="8">
    <source>
        <dbReference type="Pfam" id="PF01568"/>
    </source>
</evidence>
<evidence type="ECO:0000256" key="1">
    <source>
        <dbReference type="ARBA" id="ARBA00007023"/>
    </source>
</evidence>
<dbReference type="InterPro" id="IPR006656">
    <property type="entry name" value="Mopterin_OxRdtase"/>
</dbReference>
<dbReference type="GO" id="GO:0043546">
    <property type="term" value="F:molybdopterin cofactor binding"/>
    <property type="evidence" value="ECO:0007669"/>
    <property type="project" value="InterPro"/>
</dbReference>
<sequence>MAGLATSFGSGAMTNSISEIEQAELLFLIGTNTTEAHPVIGYKMRQAARKGAKLIVVDPRRIELAEEADYWLRIKPGTDIPFLNGLMNIIIAEKLYDQVFVEERTENFAALKETVEKYTPEYVSELTGIPVEDLYAVARLYAGTDKAMAFYTLGITEHVCGTNNVMSVANLAMLTGHMGRPGTGVNPIRGQNNVQGACDMGALPNVYPGYQRVIDPVAQEKFEQAWGVALSGELGLMIPEMFDQANAGEIKAMYILGENPVLTDPNSNHIRSGLEKMEFLVVHELFLTETAEYADVILPAASFAETDGTFTNTERRVQRVRKAVEPLPGKANWQAIMALGEKMGYPMGYSSAEEIFREMASLTPSYGGISYARIDAKGLQWPCPTADHPGTPYLHANAFVRGKGLFQSIEHIPPAEMPDQEYPYLLSTGRILYHYNVTTPYSAAIKSMWSEEYAEVNPEDAARLGFITGDTAKVTSRRGEVATKVRVTDRVPPGMIWMSFHYGETPTNALTSAAVDPVTKTGEYKVCAIKIEKIREAV</sequence>
<dbReference type="PANTHER" id="PTHR43105:SF14">
    <property type="entry name" value="FORMATE DEHYDROGENASE H"/>
    <property type="match status" value="1"/>
</dbReference>
<dbReference type="GO" id="GO:0022904">
    <property type="term" value="P:respiratory electron transport chain"/>
    <property type="evidence" value="ECO:0007669"/>
    <property type="project" value="TreeGrafter"/>
</dbReference>
<dbReference type="GO" id="GO:0051539">
    <property type="term" value="F:4 iron, 4 sulfur cluster binding"/>
    <property type="evidence" value="ECO:0007669"/>
    <property type="project" value="UniProtKB-KW"/>
</dbReference>
<dbReference type="FunFam" id="3.40.228.10:FF:000002">
    <property type="entry name" value="Formate dehydrogenase subunit alpha"/>
    <property type="match status" value="1"/>
</dbReference>
<dbReference type="GO" id="GO:0016020">
    <property type="term" value="C:membrane"/>
    <property type="evidence" value="ECO:0007669"/>
    <property type="project" value="TreeGrafter"/>
</dbReference>
<dbReference type="InterPro" id="IPR006657">
    <property type="entry name" value="MoPterin_dinucl-bd_dom"/>
</dbReference>
<dbReference type="AlphaFoldDB" id="A0A1I2QTS9"/>
<keyword evidence="2" id="KW-0004">4Fe-4S</keyword>
<dbReference type="SUPFAM" id="SSF50692">
    <property type="entry name" value="ADC-like"/>
    <property type="match status" value="1"/>
</dbReference>
<dbReference type="STRING" id="341036.SAMN05660649_01315"/>
<dbReference type="GO" id="GO:0046872">
    <property type="term" value="F:metal ion binding"/>
    <property type="evidence" value="ECO:0007669"/>
    <property type="project" value="UniProtKB-KW"/>
</dbReference>
<feature type="domain" description="Molybdopterin dinucleotide-binding" evidence="8">
    <location>
        <begin position="425"/>
        <end position="528"/>
    </location>
</feature>
<comment type="similarity">
    <text evidence="1">In the C-terminal section; belongs to the prokaryotic molybdopterin-containing oxidoreductase family.</text>
</comment>
<evidence type="ECO:0000256" key="6">
    <source>
        <dbReference type="ARBA" id="ARBA00023014"/>
    </source>
</evidence>
<proteinExistence type="inferred from homology"/>
<dbReference type="SUPFAM" id="SSF53706">
    <property type="entry name" value="Formate dehydrogenase/DMSO reductase, domains 1-3"/>
    <property type="match status" value="1"/>
</dbReference>
<name>A0A1I2QTS9_9FIRM</name>
<evidence type="ECO:0000256" key="5">
    <source>
        <dbReference type="ARBA" id="ARBA00023004"/>
    </source>
</evidence>
<organism evidence="9 10">
    <name type="scientific">Desulfotruncus arcticus DSM 17038</name>
    <dbReference type="NCBI Taxonomy" id="1121424"/>
    <lineage>
        <taxon>Bacteria</taxon>
        <taxon>Bacillati</taxon>
        <taxon>Bacillota</taxon>
        <taxon>Clostridia</taxon>
        <taxon>Eubacteriales</taxon>
        <taxon>Desulfallaceae</taxon>
        <taxon>Desulfotruncus</taxon>
    </lineage>
</organism>
<accession>A0A1I2QTS9</accession>
<dbReference type="Pfam" id="PF00384">
    <property type="entry name" value="Molybdopterin"/>
    <property type="match status" value="1"/>
</dbReference>
<keyword evidence="6" id="KW-0411">Iron-sulfur</keyword>
<dbReference type="PANTHER" id="PTHR43105">
    <property type="entry name" value="RESPIRATORY NITRATE REDUCTASE"/>
    <property type="match status" value="1"/>
</dbReference>
<evidence type="ECO:0000313" key="9">
    <source>
        <dbReference type="EMBL" id="SFG29677.1"/>
    </source>
</evidence>
<dbReference type="InterPro" id="IPR009010">
    <property type="entry name" value="Asp_de-COase-like_dom_sf"/>
</dbReference>
<evidence type="ECO:0000256" key="3">
    <source>
        <dbReference type="ARBA" id="ARBA00022723"/>
    </source>
</evidence>
<evidence type="ECO:0000256" key="2">
    <source>
        <dbReference type="ARBA" id="ARBA00022485"/>
    </source>
</evidence>
<dbReference type="EMBL" id="FOOX01000003">
    <property type="protein sequence ID" value="SFG29677.1"/>
    <property type="molecule type" value="Genomic_DNA"/>
</dbReference>
<keyword evidence="4" id="KW-0560">Oxidoreductase</keyword>
<dbReference type="InterPro" id="IPR050123">
    <property type="entry name" value="Prok_molybdopt-oxidoreductase"/>
</dbReference>
<gene>
    <name evidence="9" type="ORF">SAMN05660649_01315</name>
</gene>
<dbReference type="Pfam" id="PF01568">
    <property type="entry name" value="Molydop_binding"/>
    <property type="match status" value="1"/>
</dbReference>
<evidence type="ECO:0000256" key="4">
    <source>
        <dbReference type="ARBA" id="ARBA00023002"/>
    </source>
</evidence>
<dbReference type="InterPro" id="IPR006655">
    <property type="entry name" value="Mopterin_OxRdtase_prok_CS"/>
</dbReference>
<feature type="domain" description="Molybdopterin oxidoreductase" evidence="7">
    <location>
        <begin position="11"/>
        <end position="341"/>
    </location>
</feature>
<protein>
    <submittedName>
        <fullName evidence="9">Formate dehydrogenase, alpha subunit</fullName>
    </submittedName>
</protein>
<keyword evidence="5" id="KW-0408">Iron</keyword>
<dbReference type="Gene3D" id="3.40.228.10">
    <property type="entry name" value="Dimethylsulfoxide Reductase, domain 2"/>
    <property type="match status" value="1"/>
</dbReference>
<dbReference type="GO" id="GO:0003954">
    <property type="term" value="F:NADH dehydrogenase activity"/>
    <property type="evidence" value="ECO:0007669"/>
    <property type="project" value="TreeGrafter"/>
</dbReference>
<dbReference type="Proteomes" id="UP000199337">
    <property type="component" value="Unassembled WGS sequence"/>
</dbReference>